<evidence type="ECO:0000313" key="2">
    <source>
        <dbReference type="EMBL" id="CAE7214445.1"/>
    </source>
</evidence>
<proteinExistence type="predicted"/>
<dbReference type="InterPro" id="IPR040621">
    <property type="entry name" value="AvrLm4-7"/>
</dbReference>
<reference evidence="2" key="1">
    <citation type="submission" date="2021-02" db="EMBL/GenBank/DDBJ databases">
        <authorList>
            <person name="Syme A R."/>
            <person name="Syme A R."/>
            <person name="Moolhuijzen P."/>
        </authorList>
    </citation>
    <scope>NUCLEOTIDE SEQUENCE</scope>
    <source>
        <strain evidence="2">W1-1</strain>
    </source>
</reference>
<dbReference type="Gene3D" id="3.30.70.2910">
    <property type="match status" value="1"/>
</dbReference>
<dbReference type="Pfam" id="PF18661">
    <property type="entry name" value="AvrLm4-7"/>
    <property type="match status" value="1"/>
</dbReference>
<name>A0A6S6WFR1_9PLEO</name>
<sequence>MRQSVLTLWFATFITFFVPVLGCYQRFYTYYKEYQNCHEALSWGLEPHLAKECATLGQKFKDLNAQPVMQQIFGRDITSGLDGTVKLGNESPNCIAWRCGVTAWRFREWQNNLENTPLPSMEGWRFAYEYFDRKVDC</sequence>
<evidence type="ECO:0000259" key="1">
    <source>
        <dbReference type="Pfam" id="PF18661"/>
    </source>
</evidence>
<protein>
    <recommendedName>
        <fullName evidence="1">Avirulence Effector AvrLm4-7 domain-containing protein</fullName>
    </recommendedName>
</protein>
<dbReference type="EMBL" id="HG992987">
    <property type="protein sequence ID" value="CAE7214445.1"/>
    <property type="molecule type" value="Genomic_DNA"/>
</dbReference>
<accession>A0A6S6WFR1</accession>
<dbReference type="Proteomes" id="UP000472372">
    <property type="component" value="Chromosome 11"/>
</dbReference>
<evidence type="ECO:0000313" key="3">
    <source>
        <dbReference type="Proteomes" id="UP000472372"/>
    </source>
</evidence>
<gene>
    <name evidence="2" type="ORF">PTTW11_10557</name>
</gene>
<dbReference type="AlphaFoldDB" id="A0A6S6WFR1"/>
<feature type="domain" description="Avirulence Effector AvrLm4-7" evidence="1">
    <location>
        <begin position="23"/>
        <end position="117"/>
    </location>
</feature>
<organism evidence="2 3">
    <name type="scientific">Pyrenophora teres f. teres</name>
    <dbReference type="NCBI Taxonomy" id="97479"/>
    <lineage>
        <taxon>Eukaryota</taxon>
        <taxon>Fungi</taxon>
        <taxon>Dikarya</taxon>
        <taxon>Ascomycota</taxon>
        <taxon>Pezizomycotina</taxon>
        <taxon>Dothideomycetes</taxon>
        <taxon>Pleosporomycetidae</taxon>
        <taxon>Pleosporales</taxon>
        <taxon>Pleosporineae</taxon>
        <taxon>Pleosporaceae</taxon>
        <taxon>Pyrenophora</taxon>
    </lineage>
</organism>